<keyword evidence="1" id="KW-0343">GTPase activation</keyword>
<evidence type="ECO:0000313" key="5">
    <source>
        <dbReference type="EMBL" id="CAJ1398702.1"/>
    </source>
</evidence>
<keyword evidence="6" id="KW-1185">Reference proteome</keyword>
<dbReference type="Proteomes" id="UP001178507">
    <property type="component" value="Unassembled WGS sequence"/>
</dbReference>
<evidence type="ECO:0000256" key="3">
    <source>
        <dbReference type="ARBA" id="ARBA00022737"/>
    </source>
</evidence>
<dbReference type="GO" id="GO:0005096">
    <property type="term" value="F:GTPase activator activity"/>
    <property type="evidence" value="ECO:0007669"/>
    <property type="project" value="UniProtKB-KW"/>
</dbReference>
<evidence type="ECO:0000256" key="4">
    <source>
        <dbReference type="SAM" id="MobiDB-lite"/>
    </source>
</evidence>
<dbReference type="GO" id="GO:0031267">
    <property type="term" value="F:small GTPase binding"/>
    <property type="evidence" value="ECO:0007669"/>
    <property type="project" value="TreeGrafter"/>
</dbReference>
<dbReference type="PANTHER" id="PTHR24113:SF12">
    <property type="entry name" value="RAN GTPASE-ACTIVATING PROTEIN 1"/>
    <property type="match status" value="1"/>
</dbReference>
<dbReference type="SMART" id="SM00368">
    <property type="entry name" value="LRR_RI"/>
    <property type="match status" value="10"/>
</dbReference>
<dbReference type="InterPro" id="IPR006553">
    <property type="entry name" value="Leu-rich_rpt_Cys-con_subtyp"/>
</dbReference>
<dbReference type="AlphaFoldDB" id="A0AA36J328"/>
<dbReference type="GO" id="GO:0048471">
    <property type="term" value="C:perinuclear region of cytoplasm"/>
    <property type="evidence" value="ECO:0007669"/>
    <property type="project" value="TreeGrafter"/>
</dbReference>
<comment type="caution">
    <text evidence="5">The sequence shown here is derived from an EMBL/GenBank/DDBJ whole genome shotgun (WGS) entry which is preliminary data.</text>
</comment>
<name>A0AA36J328_9DINO</name>
<dbReference type="InterPro" id="IPR001611">
    <property type="entry name" value="Leu-rich_rpt"/>
</dbReference>
<organism evidence="5 6">
    <name type="scientific">Effrenium voratum</name>
    <dbReference type="NCBI Taxonomy" id="2562239"/>
    <lineage>
        <taxon>Eukaryota</taxon>
        <taxon>Sar</taxon>
        <taxon>Alveolata</taxon>
        <taxon>Dinophyceae</taxon>
        <taxon>Suessiales</taxon>
        <taxon>Symbiodiniaceae</taxon>
        <taxon>Effrenium</taxon>
    </lineage>
</organism>
<evidence type="ECO:0000256" key="2">
    <source>
        <dbReference type="ARBA" id="ARBA00022614"/>
    </source>
</evidence>
<dbReference type="SUPFAM" id="SSF52047">
    <property type="entry name" value="RNI-like"/>
    <property type="match status" value="2"/>
</dbReference>
<gene>
    <name evidence="5" type="ORF">EVOR1521_LOCUS22426</name>
</gene>
<dbReference type="GO" id="GO:0006913">
    <property type="term" value="P:nucleocytoplasmic transport"/>
    <property type="evidence" value="ECO:0007669"/>
    <property type="project" value="TreeGrafter"/>
</dbReference>
<evidence type="ECO:0000313" key="6">
    <source>
        <dbReference type="Proteomes" id="UP001178507"/>
    </source>
</evidence>
<reference evidence="5" key="1">
    <citation type="submission" date="2023-08" db="EMBL/GenBank/DDBJ databases">
        <authorList>
            <person name="Chen Y."/>
            <person name="Shah S."/>
            <person name="Dougan E. K."/>
            <person name="Thang M."/>
            <person name="Chan C."/>
        </authorList>
    </citation>
    <scope>NUCLEOTIDE SEQUENCE</scope>
</reference>
<sequence length="714" mass="74620">MASEQSKVTGAMGNVSWRRSRSSRLSEGSSCELCNFRPEGPARSSSALLDKGFASLERTYEEEAGSVGRPAPVEWDAEVAEAEELSPQFRWKDESFIDLSVASMDGSCCQLKAPVLATADDVLYILHKGGMVPGCPRLLFGSSVLAKDIPLRDLGIQQGAELQLVMLRPCLALDASDNSLGPVGLHTLVDGLRGPLLRVSLARTGLFGRVGGQAVARLLRASPGLGSLDVSGNNGFGAASLCATGIDLGALAAEIPISYSLRTLVLADCSLEGVAGGQQLAAVVAKLRNLDSLDMHSNNNLGPSGLLAFSHGVSSRCRVSCINLEDTGLEELDGGLAAATLLSKMPSLRTLKLSNNILSPLGLQALAESVPQNNTISCLELRSCGLLSAGNALHLLAARCRSLEVLDVGEEHFESLPPQALCCARMTTAQLLELKPRSLQTLDLSKSQLGSAELHMLAKLLEAQLELRSLKLDHCKLDGSLTQLFEAPGLWQLSLTCCSGFGSAMMDLTSALETSPLRRLDLTECGLEGTAGGHDLGRLLPKLPALQHLCLAKNYKLENTGLQAFGQELAGGRHQLSELNVSCCSLVGAEGAHVVMAILGSLPSLESLSVCSNPSLGLLGVAALLEQVPSTVSSLALASCGLSAPLPEQNLSRLGHLTGLDLSANTVGSEGLEQLALQLPQMSLQQLDLADCGLESGAGGAAVTALLARCHEVA</sequence>
<dbReference type="Gene3D" id="3.80.10.10">
    <property type="entry name" value="Ribonuclease Inhibitor"/>
    <property type="match status" value="2"/>
</dbReference>
<dbReference type="EMBL" id="CAUJNA010003308">
    <property type="protein sequence ID" value="CAJ1398702.1"/>
    <property type="molecule type" value="Genomic_DNA"/>
</dbReference>
<dbReference type="GO" id="GO:0005634">
    <property type="term" value="C:nucleus"/>
    <property type="evidence" value="ECO:0007669"/>
    <property type="project" value="TreeGrafter"/>
</dbReference>
<protein>
    <submittedName>
        <fullName evidence="5">Uncharacterized protein</fullName>
    </submittedName>
</protein>
<dbReference type="GO" id="GO:0005829">
    <property type="term" value="C:cytosol"/>
    <property type="evidence" value="ECO:0007669"/>
    <property type="project" value="TreeGrafter"/>
</dbReference>
<dbReference type="SMART" id="SM00367">
    <property type="entry name" value="LRR_CC"/>
    <property type="match status" value="5"/>
</dbReference>
<feature type="region of interest" description="Disordered" evidence="4">
    <location>
        <begin position="1"/>
        <end position="30"/>
    </location>
</feature>
<proteinExistence type="predicted"/>
<dbReference type="InterPro" id="IPR027038">
    <property type="entry name" value="RanGap"/>
</dbReference>
<accession>A0AA36J328</accession>
<evidence type="ECO:0000256" key="1">
    <source>
        <dbReference type="ARBA" id="ARBA00022468"/>
    </source>
</evidence>
<dbReference type="InterPro" id="IPR032675">
    <property type="entry name" value="LRR_dom_sf"/>
</dbReference>
<keyword evidence="2" id="KW-0433">Leucine-rich repeat</keyword>
<keyword evidence="3" id="KW-0677">Repeat</keyword>
<dbReference type="Pfam" id="PF13516">
    <property type="entry name" value="LRR_6"/>
    <property type="match status" value="2"/>
</dbReference>
<dbReference type="PANTHER" id="PTHR24113">
    <property type="entry name" value="RAN GTPASE-ACTIVATING PROTEIN 1"/>
    <property type="match status" value="1"/>
</dbReference>